<dbReference type="SMART" id="SM00532">
    <property type="entry name" value="LIGANc"/>
    <property type="match status" value="1"/>
</dbReference>
<dbReference type="InterPro" id="IPR004150">
    <property type="entry name" value="NAD_DNA_ligase_OB"/>
</dbReference>
<evidence type="ECO:0000313" key="9">
    <source>
        <dbReference type="EMBL" id="CBY25267.1"/>
    </source>
</evidence>
<name>A0A0H3NQB6_YERE1</name>
<keyword evidence="4 7" id="KW-0520">NAD</keyword>
<evidence type="ECO:0000256" key="4">
    <source>
        <dbReference type="ARBA" id="ARBA00023027"/>
    </source>
</evidence>
<gene>
    <name evidence="7" type="primary">ligB</name>
    <name evidence="9" type="ordered locus">Y11_29141</name>
</gene>
<organism evidence="9 10">
    <name type="scientific">Yersinia enterocolitica subsp. palearctica serotype O:3 (strain DSM 13030 / CIP 106945 / Y11)</name>
    <dbReference type="NCBI Taxonomy" id="930944"/>
    <lineage>
        <taxon>Bacteria</taxon>
        <taxon>Pseudomonadati</taxon>
        <taxon>Pseudomonadota</taxon>
        <taxon>Gammaproteobacteria</taxon>
        <taxon>Enterobacterales</taxon>
        <taxon>Yersiniaceae</taxon>
        <taxon>Yersinia</taxon>
    </lineage>
</organism>
<dbReference type="Gene3D" id="1.10.150.20">
    <property type="entry name" value="5' to 3' exonuclease, C-terminal subdomain"/>
    <property type="match status" value="1"/>
</dbReference>
<dbReference type="Gene3D" id="2.40.50.140">
    <property type="entry name" value="Nucleic acid-binding proteins"/>
    <property type="match status" value="1"/>
</dbReference>
<dbReference type="GO" id="GO:0003911">
    <property type="term" value="F:DNA ligase (NAD+) activity"/>
    <property type="evidence" value="ECO:0007669"/>
    <property type="project" value="UniProtKB-UniRule"/>
</dbReference>
<dbReference type="InterPro" id="IPR050326">
    <property type="entry name" value="NAD_dep_DNA_ligaseB"/>
</dbReference>
<reference evidence="9 10" key="1">
    <citation type="journal article" date="2011" name="J. Bacteriol.">
        <title>Complete genome sequence of Yersinia enterocolitica subsp. palearctica serogroup O:3.</title>
        <authorList>
            <person name="Batzilla J."/>
            <person name="Hoper D."/>
            <person name="Antonenka U."/>
            <person name="Heesemann J."/>
            <person name="Rakin A."/>
        </authorList>
    </citation>
    <scope>NUCLEOTIDE SEQUENCE [LARGE SCALE GENOMIC DNA]</scope>
    <source>
        <strain evidence="10">DSM 13030 / CIP 106945 / Y11</strain>
    </source>
</reference>
<feature type="domain" description="NAD-dependent DNA ligase N-terminal" evidence="8">
    <location>
        <begin position="34"/>
        <end position="433"/>
    </location>
</feature>
<dbReference type="PATRIC" id="fig|930944.6.peg.2899"/>
<keyword evidence="3 7" id="KW-0227">DNA damage</keyword>
<dbReference type="Pfam" id="PF01653">
    <property type="entry name" value="DNA_ligase_aden"/>
    <property type="match status" value="1"/>
</dbReference>
<keyword evidence="5 7" id="KW-0234">DNA repair</keyword>
<protein>
    <recommendedName>
        <fullName evidence="7">DNA ligase B</fullName>
        <ecNumber evidence="7">6.5.1.2</ecNumber>
    </recommendedName>
    <alternativeName>
        <fullName evidence="7">Polydeoxyribonucleotide synthase [NAD(+)] B</fullName>
    </alternativeName>
</protein>
<comment type="function">
    <text evidence="7">Catalyzes the formation of phosphodiester linkages between 5'-phosphoryl and 3'-hydroxyl groups in double-stranded DNA using NAD as a coenzyme and as the energy source for the reaction.</text>
</comment>
<dbReference type="KEGG" id="yey:Y11_29141"/>
<dbReference type="EMBL" id="FR729477">
    <property type="protein sequence ID" value="CBY25267.1"/>
    <property type="molecule type" value="Genomic_DNA"/>
</dbReference>
<dbReference type="PANTHER" id="PTHR47810:SF1">
    <property type="entry name" value="DNA LIGASE B"/>
    <property type="match status" value="1"/>
</dbReference>
<dbReference type="SUPFAM" id="SSF50249">
    <property type="entry name" value="Nucleic acid-binding proteins"/>
    <property type="match status" value="1"/>
</dbReference>
<evidence type="ECO:0000313" key="10">
    <source>
        <dbReference type="Proteomes" id="UP000008084"/>
    </source>
</evidence>
<keyword evidence="2 7" id="KW-0235">DNA replication</keyword>
<dbReference type="Gene3D" id="1.10.287.610">
    <property type="entry name" value="Helix hairpin bin"/>
    <property type="match status" value="1"/>
</dbReference>
<dbReference type="GO" id="GO:0006260">
    <property type="term" value="P:DNA replication"/>
    <property type="evidence" value="ECO:0007669"/>
    <property type="project" value="UniProtKB-KW"/>
</dbReference>
<dbReference type="AlphaFoldDB" id="A0A0H3NQB6"/>
<keyword evidence="1 7" id="KW-0436">Ligase</keyword>
<dbReference type="PANTHER" id="PTHR47810">
    <property type="entry name" value="DNA LIGASE"/>
    <property type="match status" value="1"/>
</dbReference>
<dbReference type="Gene3D" id="3.30.470.30">
    <property type="entry name" value="DNA ligase/mRNA capping enzyme"/>
    <property type="match status" value="1"/>
</dbReference>
<evidence type="ECO:0000256" key="7">
    <source>
        <dbReference type="HAMAP-Rule" id="MF_01587"/>
    </source>
</evidence>
<dbReference type="HOGENOM" id="CLU_489786_0_0_6"/>
<evidence type="ECO:0000256" key="1">
    <source>
        <dbReference type="ARBA" id="ARBA00022598"/>
    </source>
</evidence>
<dbReference type="EC" id="6.5.1.2" evidence="7"/>
<dbReference type="NCBIfam" id="NF005987">
    <property type="entry name" value="PRK08097.1"/>
    <property type="match status" value="1"/>
</dbReference>
<dbReference type="Proteomes" id="UP000008084">
    <property type="component" value="Chromosome"/>
</dbReference>
<proteinExistence type="inferred from homology"/>
<dbReference type="GO" id="GO:0006281">
    <property type="term" value="P:DNA repair"/>
    <property type="evidence" value="ECO:0007669"/>
    <property type="project" value="UniProtKB-KW"/>
</dbReference>
<comment type="catalytic activity">
    <reaction evidence="6 7">
        <text>NAD(+) + (deoxyribonucleotide)n-3'-hydroxyl + 5'-phospho-(deoxyribonucleotide)m = (deoxyribonucleotide)n+m + AMP + beta-nicotinamide D-nucleotide.</text>
        <dbReference type="EC" id="6.5.1.2"/>
    </reaction>
</comment>
<dbReference type="RefSeq" id="WP_005165884.1">
    <property type="nucleotide sequence ID" value="NC_017564.1"/>
</dbReference>
<dbReference type="Pfam" id="PF03120">
    <property type="entry name" value="OB_DNA_ligase"/>
    <property type="match status" value="1"/>
</dbReference>
<comment type="similarity">
    <text evidence="7">Belongs to the NAD-dependent DNA ligase family. LigB subfamily.</text>
</comment>
<dbReference type="InterPro" id="IPR010994">
    <property type="entry name" value="RuvA_2-like"/>
</dbReference>
<evidence type="ECO:0000256" key="2">
    <source>
        <dbReference type="ARBA" id="ARBA00022705"/>
    </source>
</evidence>
<feature type="active site" description="N6-AMP-lysine intermediate" evidence="7">
    <location>
        <position position="130"/>
    </location>
</feature>
<dbReference type="SUPFAM" id="SSF47781">
    <property type="entry name" value="RuvA domain 2-like"/>
    <property type="match status" value="1"/>
</dbReference>
<dbReference type="SUPFAM" id="SSF56091">
    <property type="entry name" value="DNA ligase/mRNA capping enzyme, catalytic domain"/>
    <property type="match status" value="1"/>
</dbReference>
<evidence type="ECO:0000256" key="3">
    <source>
        <dbReference type="ARBA" id="ARBA00022763"/>
    </source>
</evidence>
<evidence type="ECO:0000256" key="5">
    <source>
        <dbReference type="ARBA" id="ARBA00023204"/>
    </source>
</evidence>
<dbReference type="InterPro" id="IPR012340">
    <property type="entry name" value="NA-bd_OB-fold"/>
</dbReference>
<dbReference type="InterPro" id="IPR020923">
    <property type="entry name" value="DNA_ligase_B"/>
</dbReference>
<dbReference type="HAMAP" id="MF_01587">
    <property type="entry name" value="DNA_ligase_B"/>
    <property type="match status" value="1"/>
</dbReference>
<dbReference type="InterPro" id="IPR013839">
    <property type="entry name" value="DNAligase_adenylation"/>
</dbReference>
<dbReference type="GeneID" id="31410884"/>
<accession>A0A0H3NQB6</accession>
<evidence type="ECO:0000256" key="6">
    <source>
        <dbReference type="ARBA" id="ARBA00034005"/>
    </source>
</evidence>
<dbReference type="InterPro" id="IPR013840">
    <property type="entry name" value="DNAligase_N"/>
</dbReference>
<sequence length="565" mass="63966">MNVHKMKILSLLMVSFISWQIRAESVCPEWTEERMSGEMHLLEKQLDQWNIAYHQQGISPIADDIYDQLQDKLHRWRLCLGLPDKTDIRPIPGNGKMLHPVAHTGLKKLKDEAALISWMTGRKDLWVQPKIDGVAVTLVYQAGKLTQVLSRGNGLKGQNWADKAPFISAIPQYIASAPPLLTLQGEVFLQMEGHQQAQSGGANARASVAGALMRKSVSPLLAKLGIFIWAWPDGPKSMVEKSRLLQEMGFPLTAHYSEPVISSSDVAQWRDRWFKMPLPFVTDGVVIRQENVPAGRYWQATPGNWSVAWKYPPPQQITEIKDIHFTVGRTGKITAILQVVPVKIDDKWIRRVNIGSIARWRLWDIVPGDQVTISLAGQGIPRLDKVIWRVSQRQEIVPPDADKFHQLTCFRRLPFECEPQFLSRLAWLSGTNGLDMQSVGNGLWRELIHHGFINGLLDWLSLSVEQIAAVPGIGQGRAEKIYQQFQRARQQPFSQWLQALGFPQGIPLDSSWHSLRQRGIAEWRLMPGIGQVRAKQINHFLHHPEVQMMADFLSQQGIAGFSPEE</sequence>
<evidence type="ECO:0000259" key="8">
    <source>
        <dbReference type="SMART" id="SM00532"/>
    </source>
</evidence>